<evidence type="ECO:0000313" key="3">
    <source>
        <dbReference type="EMBL" id="KKM64130.1"/>
    </source>
</evidence>
<dbReference type="AlphaFoldDB" id="A0A0F9LIF7"/>
<dbReference type="Pfam" id="PF07484">
    <property type="entry name" value="Collar"/>
    <property type="match status" value="1"/>
</dbReference>
<dbReference type="SUPFAM" id="SSF88874">
    <property type="entry name" value="Receptor-binding domain of short tail fibre protein gp12"/>
    <property type="match status" value="1"/>
</dbReference>
<dbReference type="InterPro" id="IPR011083">
    <property type="entry name" value="Phage_tail_collar_dom"/>
</dbReference>
<dbReference type="InterPro" id="IPR037053">
    <property type="entry name" value="Phage_tail_collar_dom_sf"/>
</dbReference>
<evidence type="ECO:0000259" key="2">
    <source>
        <dbReference type="Pfam" id="PF07484"/>
    </source>
</evidence>
<dbReference type="EMBL" id="LAZR01010962">
    <property type="protein sequence ID" value="KKM64130.1"/>
    <property type="molecule type" value="Genomic_DNA"/>
</dbReference>
<reference evidence="3" key="1">
    <citation type="journal article" date="2015" name="Nature">
        <title>Complex archaea that bridge the gap between prokaryotes and eukaryotes.</title>
        <authorList>
            <person name="Spang A."/>
            <person name="Saw J.H."/>
            <person name="Jorgensen S.L."/>
            <person name="Zaremba-Niedzwiedzka K."/>
            <person name="Martijn J."/>
            <person name="Lind A.E."/>
            <person name="van Eijk R."/>
            <person name="Schleper C."/>
            <person name="Guy L."/>
            <person name="Ettema T.J."/>
        </authorList>
    </citation>
    <scope>NUCLEOTIDE SEQUENCE</scope>
</reference>
<feature type="compositionally biased region" description="Low complexity" evidence="1">
    <location>
        <begin position="227"/>
        <end position="237"/>
    </location>
</feature>
<name>A0A0F9LIF7_9ZZZZ</name>
<evidence type="ECO:0000256" key="1">
    <source>
        <dbReference type="SAM" id="MobiDB-lite"/>
    </source>
</evidence>
<accession>A0A0F9LIF7</accession>
<sequence>MAFSRTWNAAYEAQPADTESISLGAGRIRDLKTDVQERLEIDHFHAGDAQDGEHKKLTLGAPISTPANVANKAFLYGKDVGGKIELHYLDEDDNEIQITDVGKVLGITIVGEIRLWATASAPSGWVLCNGTAYDSVADTTFADLFGVIANVYGGSDGTDFKVPDLRGRTPIGVGTGDAGDATAHALADKEGTEGHTLTIGEIPSHTHPPSSANFVLDAGAGAFSSAGAAGGSSTATGSTGGGGAHNNLQPSLTLNYIIKK</sequence>
<feature type="region of interest" description="Disordered" evidence="1">
    <location>
        <begin position="227"/>
        <end position="246"/>
    </location>
</feature>
<dbReference type="Gene3D" id="3.90.1340.10">
    <property type="entry name" value="Phage tail collar domain"/>
    <property type="match status" value="1"/>
</dbReference>
<comment type="caution">
    <text evidence="3">The sequence shown here is derived from an EMBL/GenBank/DDBJ whole genome shotgun (WGS) entry which is preliminary data.</text>
</comment>
<protein>
    <recommendedName>
        <fullName evidence="2">Phage tail collar domain-containing protein</fullName>
    </recommendedName>
</protein>
<feature type="domain" description="Phage tail collar" evidence="2">
    <location>
        <begin position="111"/>
        <end position="170"/>
    </location>
</feature>
<gene>
    <name evidence="3" type="ORF">LCGC14_1504460</name>
</gene>
<proteinExistence type="predicted"/>
<organism evidence="3">
    <name type="scientific">marine sediment metagenome</name>
    <dbReference type="NCBI Taxonomy" id="412755"/>
    <lineage>
        <taxon>unclassified sequences</taxon>
        <taxon>metagenomes</taxon>
        <taxon>ecological metagenomes</taxon>
    </lineage>
</organism>